<dbReference type="GO" id="GO:0032259">
    <property type="term" value="P:methylation"/>
    <property type="evidence" value="ECO:0007669"/>
    <property type="project" value="UniProtKB-KW"/>
</dbReference>
<dbReference type="PROSITE" id="PS00092">
    <property type="entry name" value="N6_MTASE"/>
    <property type="match status" value="1"/>
</dbReference>
<keyword evidence="3" id="KW-0949">S-adenosyl-L-methionine</keyword>
<dbReference type="GO" id="GO:0005840">
    <property type="term" value="C:ribosome"/>
    <property type="evidence" value="ECO:0007669"/>
    <property type="project" value="UniProtKB-KW"/>
</dbReference>
<reference evidence="5" key="2">
    <citation type="submission" date="2021-04" db="EMBL/GenBank/DDBJ databases">
        <authorList>
            <person name="Gilroy R."/>
        </authorList>
    </citation>
    <scope>NUCLEOTIDE SEQUENCE</scope>
    <source>
        <strain evidence="5">687</strain>
    </source>
</reference>
<dbReference type="GO" id="GO:0036009">
    <property type="term" value="F:protein-glutamine N-methyltransferase activity"/>
    <property type="evidence" value="ECO:0007669"/>
    <property type="project" value="InterPro"/>
</dbReference>
<keyword evidence="5" id="KW-0689">Ribosomal protein</keyword>
<dbReference type="InterPro" id="IPR004556">
    <property type="entry name" value="HemK-like"/>
</dbReference>
<evidence type="ECO:0000313" key="6">
    <source>
        <dbReference type="Proteomes" id="UP000824150"/>
    </source>
</evidence>
<dbReference type="Gene3D" id="3.40.50.150">
    <property type="entry name" value="Vaccinia Virus protein VP39"/>
    <property type="match status" value="1"/>
</dbReference>
<name>A0A9E2NRJ7_9GAMM</name>
<dbReference type="NCBIfam" id="TIGR00536">
    <property type="entry name" value="hemK_fam"/>
    <property type="match status" value="1"/>
</dbReference>
<keyword evidence="5" id="KW-0687">Ribonucleoprotein</keyword>
<dbReference type="NCBIfam" id="TIGR03533">
    <property type="entry name" value="L3_gln_methyl"/>
    <property type="match status" value="1"/>
</dbReference>
<dbReference type="PANTHER" id="PTHR47806">
    <property type="entry name" value="50S RIBOSOMAL PROTEIN L3 GLUTAMINE METHYLTRANSFERASE"/>
    <property type="match status" value="1"/>
</dbReference>
<dbReference type="AlphaFoldDB" id="A0A9E2NRJ7"/>
<dbReference type="Pfam" id="PF05175">
    <property type="entry name" value="MTS"/>
    <property type="match status" value="1"/>
</dbReference>
<dbReference type="PANTHER" id="PTHR47806:SF1">
    <property type="entry name" value="RIBOSOMAL PROTEIN UL3 GLUTAMINE METHYLTRANSFERASE"/>
    <property type="match status" value="1"/>
</dbReference>
<dbReference type="Proteomes" id="UP000824150">
    <property type="component" value="Unassembled WGS sequence"/>
</dbReference>
<dbReference type="GO" id="GO:0003676">
    <property type="term" value="F:nucleic acid binding"/>
    <property type="evidence" value="ECO:0007669"/>
    <property type="project" value="InterPro"/>
</dbReference>
<dbReference type="FunFam" id="3.40.50.150:FF:000042">
    <property type="entry name" value="50S ribosomal protein L3 glutamine methyltransferase"/>
    <property type="match status" value="1"/>
</dbReference>
<keyword evidence="2 5" id="KW-0808">Transferase</keyword>
<dbReference type="InterPro" id="IPR007848">
    <property type="entry name" value="Small_mtfrase_dom"/>
</dbReference>
<keyword evidence="1 5" id="KW-0489">Methyltransferase</keyword>
<evidence type="ECO:0000256" key="1">
    <source>
        <dbReference type="ARBA" id="ARBA00022603"/>
    </source>
</evidence>
<evidence type="ECO:0000256" key="3">
    <source>
        <dbReference type="ARBA" id="ARBA00022691"/>
    </source>
</evidence>
<dbReference type="PIRSF" id="PIRSF037167">
    <property type="entry name" value="Mtase_YfcB_prd"/>
    <property type="match status" value="1"/>
</dbReference>
<accession>A0A9E2NRJ7</accession>
<dbReference type="InterPro" id="IPR002052">
    <property type="entry name" value="DNA_methylase_N6_adenine_CS"/>
</dbReference>
<dbReference type="InterPro" id="IPR029063">
    <property type="entry name" value="SAM-dependent_MTases_sf"/>
</dbReference>
<gene>
    <name evidence="5" type="primary">prmB</name>
    <name evidence="5" type="ORF">IAA31_00360</name>
</gene>
<dbReference type="CDD" id="cd02440">
    <property type="entry name" value="AdoMet_MTases"/>
    <property type="match status" value="1"/>
</dbReference>
<dbReference type="EC" id="2.1.1.298" evidence="5"/>
<evidence type="ECO:0000256" key="2">
    <source>
        <dbReference type="ARBA" id="ARBA00022679"/>
    </source>
</evidence>
<evidence type="ECO:0000313" key="5">
    <source>
        <dbReference type="EMBL" id="MBU3825935.1"/>
    </source>
</evidence>
<evidence type="ECO:0000259" key="4">
    <source>
        <dbReference type="Pfam" id="PF05175"/>
    </source>
</evidence>
<dbReference type="InterPro" id="IPR017127">
    <property type="entry name" value="Ribosome_uL3_MTase"/>
</dbReference>
<organism evidence="5 6">
    <name type="scientific">Candidatus Anaerobiospirillum merdipullorum</name>
    <dbReference type="NCBI Taxonomy" id="2838450"/>
    <lineage>
        <taxon>Bacteria</taxon>
        <taxon>Pseudomonadati</taxon>
        <taxon>Pseudomonadota</taxon>
        <taxon>Gammaproteobacteria</taxon>
        <taxon>Aeromonadales</taxon>
        <taxon>Succinivibrionaceae</taxon>
        <taxon>Anaerobiospirillum</taxon>
    </lineage>
</organism>
<dbReference type="EMBL" id="JAHLFG010000003">
    <property type="protein sequence ID" value="MBU3825935.1"/>
    <property type="molecule type" value="Genomic_DNA"/>
</dbReference>
<protein>
    <submittedName>
        <fullName evidence="5">50S ribosomal protein L3 N(5)-glutamine methyltransferase</fullName>
        <ecNumber evidence="5">2.1.1.298</ecNumber>
    </submittedName>
</protein>
<sequence>MQSELVELHQQLDAPPTQEEIIHAICEELYTMQDVVRYCVSCFAAHHIYVGHGTDNYWDEALEIVQAVMHLQPPCDDSTLTSRLTRKERELISRLVCIRVFSRIPTPYLTHRAFFCGHEFYVDDRVIIPRSPIAELIEQGFSPYLDRSPQRVLDMCTGSGCIAIAIALHFPQAEVDAVDISPEALEVAAMNIDGYDLNDQVFPLQSDLFTNLPKGDKYDLIVANPPYVDAQDLADMPEEYHAEPALALGSGEDGLNCAKRILAQAGDFLNEDGVLIMEVGNSAEALNDAFPQVPFHFIDLKRGGTGVFLLSAEQLNAYRDCFVKAAAEVADERK</sequence>
<comment type="caution">
    <text evidence="5">The sequence shown here is derived from an EMBL/GenBank/DDBJ whole genome shotgun (WGS) entry which is preliminary data.</text>
</comment>
<feature type="domain" description="Methyltransferase small" evidence="4">
    <location>
        <begin position="149"/>
        <end position="233"/>
    </location>
</feature>
<dbReference type="SUPFAM" id="SSF53335">
    <property type="entry name" value="S-adenosyl-L-methionine-dependent methyltransferases"/>
    <property type="match status" value="1"/>
</dbReference>
<dbReference type="GO" id="GO:0005829">
    <property type="term" value="C:cytosol"/>
    <property type="evidence" value="ECO:0007669"/>
    <property type="project" value="TreeGrafter"/>
</dbReference>
<proteinExistence type="predicted"/>
<reference evidence="5" key="1">
    <citation type="journal article" date="2021" name="PeerJ">
        <title>Extensive microbial diversity within the chicken gut microbiome revealed by metagenomics and culture.</title>
        <authorList>
            <person name="Gilroy R."/>
            <person name="Ravi A."/>
            <person name="Getino M."/>
            <person name="Pursley I."/>
            <person name="Horton D.L."/>
            <person name="Alikhan N.F."/>
            <person name="Baker D."/>
            <person name="Gharbi K."/>
            <person name="Hall N."/>
            <person name="Watson M."/>
            <person name="Adriaenssens E.M."/>
            <person name="Foster-Nyarko E."/>
            <person name="Jarju S."/>
            <person name="Secka A."/>
            <person name="Antonio M."/>
            <person name="Oren A."/>
            <person name="Chaudhuri R.R."/>
            <person name="La Ragione R."/>
            <person name="Hildebrand F."/>
            <person name="Pallen M.J."/>
        </authorList>
    </citation>
    <scope>NUCLEOTIDE SEQUENCE</scope>
    <source>
        <strain evidence="5">687</strain>
    </source>
</reference>